<accession>A0AAN5CNA9</accession>
<feature type="compositionally biased region" description="Pro residues" evidence="5">
    <location>
        <begin position="420"/>
        <end position="433"/>
    </location>
</feature>
<dbReference type="InterPro" id="IPR011026">
    <property type="entry name" value="WAS_C"/>
</dbReference>
<feature type="non-terminal residue" evidence="7">
    <location>
        <position position="474"/>
    </location>
</feature>
<dbReference type="PANTHER" id="PTHR45691:SF6">
    <property type="entry name" value="PROTEIN DIAPHANOUS"/>
    <property type="match status" value="1"/>
</dbReference>
<keyword evidence="8" id="KW-1185">Reference proteome</keyword>
<feature type="region of interest" description="Disordered" evidence="5">
    <location>
        <begin position="120"/>
        <end position="258"/>
    </location>
</feature>
<proteinExistence type="predicted"/>
<protein>
    <recommendedName>
        <fullName evidence="6">CRIB domain-containing protein</fullName>
    </recommendedName>
</protein>
<sequence length="474" mass="51621">MHSGWIDHRSSSSSSSSPIYGYSLHPHYEYGLIVPPIPPPPRIPYHGVRSKSYQPVYDNVKYAAPSTPLLAYSSPSRHHPSYHPHYHHHPSLSIRSSRHSPLDGRVNDARLQSYFYERRDDAEVNLPSPDYSPPLSSSQRSITPVSSGHRLRLSIPSHDEPLTEYRSKSYRAPSPPPISTRDDYEKSLLTSLKSHPPPLPPRPPSKDRINRYAKGDHAGASRVDKPSRPLAPVAPSTSSMPFSSAAPPAVRPPMPGGVSPFNASGITVAYPTTTTITRETPKSSGGTLLFGMKKKNDKKKKIRKEDISNPTNFQHKAHVGWDQDTGFSNNADPDPMDATIKDILKAAGQDPSQMSKKTIKFVYDFIEKYQEAPEGQIANAGSAYLHNQSWGSTSSRPSPSISSPLPPPPPSRITSHTPTTGPPSRPPPPPPSSSRPLPFRPQDGPPLPPSIHSSPSAPSPPPPPPPSSLPPIAT</sequence>
<evidence type="ECO:0000256" key="4">
    <source>
        <dbReference type="ARBA" id="ARBA00023212"/>
    </source>
</evidence>
<dbReference type="SMART" id="SM00285">
    <property type="entry name" value="PBD"/>
    <property type="match status" value="1"/>
</dbReference>
<feature type="domain" description="CRIB" evidence="6">
    <location>
        <begin position="307"/>
        <end position="320"/>
    </location>
</feature>
<dbReference type="AlphaFoldDB" id="A0AAN5CNA9"/>
<feature type="region of interest" description="Disordered" evidence="5">
    <location>
        <begin position="276"/>
        <end position="303"/>
    </location>
</feature>
<dbReference type="InterPro" id="IPR036936">
    <property type="entry name" value="CRIB_dom_sf"/>
</dbReference>
<comment type="caution">
    <text evidence="7">The sequence shown here is derived from an EMBL/GenBank/DDBJ whole genome shotgun (WGS) entry which is preliminary data.</text>
</comment>
<evidence type="ECO:0000256" key="1">
    <source>
        <dbReference type="ARBA" id="ARBA00004245"/>
    </source>
</evidence>
<dbReference type="PANTHER" id="PTHR45691">
    <property type="entry name" value="PROTEIN DIAPHANOUS"/>
    <property type="match status" value="1"/>
</dbReference>
<feature type="compositionally biased region" description="Basic residues" evidence="5">
    <location>
        <begin position="292"/>
        <end position="302"/>
    </location>
</feature>
<feature type="compositionally biased region" description="Basic residues" evidence="5">
    <location>
        <begin position="76"/>
        <end position="90"/>
    </location>
</feature>
<feature type="compositionally biased region" description="Basic and acidic residues" evidence="5">
    <location>
        <begin position="157"/>
        <end position="167"/>
    </location>
</feature>
<dbReference type="EMBL" id="BTRK01000004">
    <property type="protein sequence ID" value="GMR47512.1"/>
    <property type="molecule type" value="Genomic_DNA"/>
</dbReference>
<feature type="compositionally biased region" description="Basic and acidic residues" evidence="5">
    <location>
        <begin position="204"/>
        <end position="227"/>
    </location>
</feature>
<dbReference type="GO" id="GO:0030041">
    <property type="term" value="P:actin filament polymerization"/>
    <property type="evidence" value="ECO:0007669"/>
    <property type="project" value="TreeGrafter"/>
</dbReference>
<evidence type="ECO:0000256" key="5">
    <source>
        <dbReference type="SAM" id="MobiDB-lite"/>
    </source>
</evidence>
<evidence type="ECO:0000259" key="6">
    <source>
        <dbReference type="PROSITE" id="PS50108"/>
    </source>
</evidence>
<dbReference type="GO" id="GO:0005884">
    <property type="term" value="C:actin filament"/>
    <property type="evidence" value="ECO:0007669"/>
    <property type="project" value="TreeGrafter"/>
</dbReference>
<dbReference type="CDD" id="cd00132">
    <property type="entry name" value="CRIB"/>
    <property type="match status" value="1"/>
</dbReference>
<keyword evidence="4" id="KW-0206">Cytoskeleton</keyword>
<dbReference type="InterPro" id="IPR000095">
    <property type="entry name" value="CRIB_dom"/>
</dbReference>
<reference evidence="8" key="1">
    <citation type="submission" date="2022-10" db="EMBL/GenBank/DDBJ databases">
        <title>Genome assembly of Pristionchus species.</title>
        <authorList>
            <person name="Yoshida K."/>
            <person name="Sommer R.J."/>
        </authorList>
    </citation>
    <scope>NUCLEOTIDE SEQUENCE [LARGE SCALE GENOMIC DNA]</scope>
    <source>
        <strain evidence="8">RS5460</strain>
    </source>
</reference>
<feature type="compositionally biased region" description="Low complexity" evidence="5">
    <location>
        <begin position="126"/>
        <end position="138"/>
    </location>
</feature>
<keyword evidence="2" id="KW-0963">Cytoplasm</keyword>
<keyword evidence="3" id="KW-0597">Phosphoprotein</keyword>
<name>A0AAN5CNA9_9BILA</name>
<comment type="subcellular location">
    <subcellularLocation>
        <location evidence="1">Cytoplasm</location>
        <location evidence="1">Cytoskeleton</location>
    </subcellularLocation>
</comment>
<evidence type="ECO:0000313" key="7">
    <source>
        <dbReference type="EMBL" id="GMR47512.1"/>
    </source>
</evidence>
<dbReference type="PROSITE" id="PS50108">
    <property type="entry name" value="CRIB"/>
    <property type="match status" value="1"/>
</dbReference>
<gene>
    <name evidence="7" type="ORF">PMAYCL1PPCAC_17707</name>
</gene>
<dbReference type="Proteomes" id="UP001328107">
    <property type="component" value="Unassembled WGS sequence"/>
</dbReference>
<dbReference type="SUPFAM" id="SSF47912">
    <property type="entry name" value="Wiscott-Aldrich syndrome protein, WASP, C-terminal domain"/>
    <property type="match status" value="1"/>
</dbReference>
<evidence type="ECO:0000313" key="8">
    <source>
        <dbReference type="Proteomes" id="UP001328107"/>
    </source>
</evidence>
<organism evidence="7 8">
    <name type="scientific">Pristionchus mayeri</name>
    <dbReference type="NCBI Taxonomy" id="1317129"/>
    <lineage>
        <taxon>Eukaryota</taxon>
        <taxon>Metazoa</taxon>
        <taxon>Ecdysozoa</taxon>
        <taxon>Nematoda</taxon>
        <taxon>Chromadorea</taxon>
        <taxon>Rhabditida</taxon>
        <taxon>Rhabditina</taxon>
        <taxon>Diplogasteromorpha</taxon>
        <taxon>Diplogasteroidea</taxon>
        <taxon>Neodiplogasteridae</taxon>
        <taxon>Pristionchus</taxon>
    </lineage>
</organism>
<feature type="compositionally biased region" description="Low complexity" evidence="5">
    <location>
        <begin position="392"/>
        <end position="403"/>
    </location>
</feature>
<feature type="region of interest" description="Disordered" evidence="5">
    <location>
        <begin position="388"/>
        <end position="474"/>
    </location>
</feature>
<evidence type="ECO:0000256" key="2">
    <source>
        <dbReference type="ARBA" id="ARBA00022490"/>
    </source>
</evidence>
<dbReference type="Pfam" id="PF00786">
    <property type="entry name" value="PBD"/>
    <property type="match status" value="1"/>
</dbReference>
<dbReference type="InterPro" id="IPR051412">
    <property type="entry name" value="Formin_Homology_Diaphanous_sf"/>
</dbReference>
<feature type="compositionally biased region" description="Pro residues" evidence="5">
    <location>
        <begin position="457"/>
        <end position="474"/>
    </location>
</feature>
<feature type="compositionally biased region" description="Low complexity" evidence="5">
    <location>
        <begin position="234"/>
        <end position="248"/>
    </location>
</feature>
<feature type="region of interest" description="Disordered" evidence="5">
    <location>
        <begin position="74"/>
        <end position="104"/>
    </location>
</feature>
<evidence type="ECO:0000256" key="3">
    <source>
        <dbReference type="ARBA" id="ARBA00022553"/>
    </source>
</evidence>
<dbReference type="Gene3D" id="3.90.810.10">
    <property type="entry name" value="CRIB domain"/>
    <property type="match status" value="1"/>
</dbReference>